<dbReference type="Gene3D" id="3.40.50.2300">
    <property type="match status" value="2"/>
</dbReference>
<dbReference type="InterPro" id="IPR028081">
    <property type="entry name" value="Leu-bd"/>
</dbReference>
<dbReference type="SUPFAM" id="SSF53822">
    <property type="entry name" value="Periplasmic binding protein-like I"/>
    <property type="match status" value="1"/>
</dbReference>
<dbReference type="RefSeq" id="WP_046772117.1">
    <property type="nucleotide sequence ID" value="NZ_LBMC01000056.1"/>
</dbReference>
<feature type="signal peptide" evidence="3">
    <location>
        <begin position="1"/>
        <end position="24"/>
    </location>
</feature>
<protein>
    <submittedName>
        <fullName evidence="5">ABC-type branched-chain amino acid transport system, substrate-binding protein</fullName>
    </submittedName>
</protein>
<feature type="chain" id="PRO_5039191034" evidence="3">
    <location>
        <begin position="25"/>
        <end position="428"/>
    </location>
</feature>
<dbReference type="PROSITE" id="PS51257">
    <property type="entry name" value="PROKAR_LIPOPROTEIN"/>
    <property type="match status" value="1"/>
</dbReference>
<dbReference type="EMBL" id="LT629791">
    <property type="protein sequence ID" value="SDU64494.1"/>
    <property type="molecule type" value="Genomic_DNA"/>
</dbReference>
<dbReference type="Proteomes" id="UP000182977">
    <property type="component" value="Chromosome I"/>
</dbReference>
<dbReference type="InterPro" id="IPR028082">
    <property type="entry name" value="Peripla_BP_I"/>
</dbReference>
<name>A0A1H2K700_9ACTN</name>
<comment type="similarity">
    <text evidence="1">Belongs to the leucine-binding protein family.</text>
</comment>
<reference evidence="6" key="1">
    <citation type="submission" date="2016-10" db="EMBL/GenBank/DDBJ databases">
        <authorList>
            <person name="Varghese N."/>
            <person name="Submissions S."/>
        </authorList>
    </citation>
    <scope>NUCLEOTIDE SEQUENCE [LARGE SCALE GENOMIC DNA]</scope>
    <source>
        <strain evidence="6">DSM 45079</strain>
    </source>
</reference>
<evidence type="ECO:0000259" key="4">
    <source>
        <dbReference type="Pfam" id="PF13458"/>
    </source>
</evidence>
<keyword evidence="6" id="KW-1185">Reference proteome</keyword>
<sequence length="428" mass="44350">MRSFRSGWIAAACGGLVLAAGGCASDDAETGPGVSDDPCPDAVNADNGCIYLGVLSDLTEGPFAALAVPITDGQEAFWQRVNEEGGIGGYDVDITEFTRDTRYDPQEHSAAYREIEPEILALAQTLGTETTEAILGDMDSDDVIGAPASWWSGWNFEDNDNGLILESGYSYCLESQIGLDWFSENVAPPTSVLAVGYPGDYGGDSAAGVEAWTSAAGAEFAGFVETAPNATVGSQDAAIGQVLQSGADVVVLAVGPAETAEIVGGSAANGFTGQFLGSVPTWNPALLDTPAAPALQALYTNVAPWEDLDADTEAHAAIRESLGDELPANQGYIYGWIWSYPIRAALEAAVEEDDLTREGLRAVTDGLEVDFEGALPATTLGGDPNENVNRTAVINKPDPEAPLGLSSVATEVTGPSADSYEYAAACSG</sequence>
<proteinExistence type="inferred from homology"/>
<evidence type="ECO:0000313" key="6">
    <source>
        <dbReference type="Proteomes" id="UP000182977"/>
    </source>
</evidence>
<feature type="domain" description="Leucine-binding protein" evidence="4">
    <location>
        <begin position="50"/>
        <end position="380"/>
    </location>
</feature>
<dbReference type="OrthoDB" id="4501457at2"/>
<dbReference type="PANTHER" id="PTHR47235:SF1">
    <property type="entry name" value="BLR6548 PROTEIN"/>
    <property type="match status" value="1"/>
</dbReference>
<keyword evidence="2 3" id="KW-0732">Signal</keyword>
<evidence type="ECO:0000256" key="3">
    <source>
        <dbReference type="SAM" id="SignalP"/>
    </source>
</evidence>
<dbReference type="AlphaFoldDB" id="A0A1H2K700"/>
<gene>
    <name evidence="5" type="ORF">SAMN04488563_3502</name>
</gene>
<accession>A0A1H2K700</accession>
<dbReference type="PANTHER" id="PTHR47235">
    <property type="entry name" value="BLR6548 PROTEIN"/>
    <property type="match status" value="1"/>
</dbReference>
<dbReference type="STRING" id="419479.SAMN04488563_3502"/>
<evidence type="ECO:0000256" key="2">
    <source>
        <dbReference type="ARBA" id="ARBA00022729"/>
    </source>
</evidence>
<evidence type="ECO:0000256" key="1">
    <source>
        <dbReference type="ARBA" id="ARBA00010062"/>
    </source>
</evidence>
<organism evidence="5 6">
    <name type="scientific">Jiangella alkaliphila</name>
    <dbReference type="NCBI Taxonomy" id="419479"/>
    <lineage>
        <taxon>Bacteria</taxon>
        <taxon>Bacillati</taxon>
        <taxon>Actinomycetota</taxon>
        <taxon>Actinomycetes</taxon>
        <taxon>Jiangellales</taxon>
        <taxon>Jiangellaceae</taxon>
        <taxon>Jiangella</taxon>
    </lineage>
</organism>
<dbReference type="Pfam" id="PF13458">
    <property type="entry name" value="Peripla_BP_6"/>
    <property type="match status" value="1"/>
</dbReference>
<evidence type="ECO:0000313" key="5">
    <source>
        <dbReference type="EMBL" id="SDU64494.1"/>
    </source>
</evidence>